<dbReference type="SUPFAM" id="SSF51126">
    <property type="entry name" value="Pectin lyase-like"/>
    <property type="match status" value="1"/>
</dbReference>
<dbReference type="PATRIC" id="fig|768679.9.peg.1287"/>
<dbReference type="eggNOG" id="arCOG02498">
    <property type="taxonomic scope" value="Archaea"/>
</dbReference>
<gene>
    <name evidence="2" type="ordered locus">TTX_1273</name>
</gene>
<protein>
    <submittedName>
        <fullName evidence="2">Predicted surface protein</fullName>
    </submittedName>
</protein>
<dbReference type="Proteomes" id="UP000002654">
    <property type="component" value="Chromosome"/>
</dbReference>
<dbReference type="PaxDb" id="768679-TTX_1273"/>
<dbReference type="HOGENOM" id="CLU_1197687_0_0_2"/>
<evidence type="ECO:0000256" key="1">
    <source>
        <dbReference type="SAM" id="Phobius"/>
    </source>
</evidence>
<dbReference type="InterPro" id="IPR011050">
    <property type="entry name" value="Pectin_lyase_fold/virulence"/>
</dbReference>
<sequence>MAIQRFLDRINFCFMVKWLIIGLTALFAIPGLLLLWLILAQGGSGGLYYIFSAPYVVRSPGYYNVMADLWVNGTAIVVEASNVVINGWGHKIRGTGYGIYIAPGVSNVTVADLALEGFRYGVRGEGVNYVALYRVNASGGGVGISLSGNYISLVSVSADHNSGDGIDCAGNYIYVASSNADYNGGYGAFISGNYIVVKRFNATGDLRQGLRIEGSHVVVQGINGSALSIGW</sequence>
<accession>G4RK12</accession>
<evidence type="ECO:0000313" key="2">
    <source>
        <dbReference type="EMBL" id="CCC81907.1"/>
    </source>
</evidence>
<keyword evidence="3" id="KW-1185">Reference proteome</keyword>
<keyword evidence="1" id="KW-1133">Transmembrane helix</keyword>
<keyword evidence="1" id="KW-0812">Transmembrane</keyword>
<organism evidence="2 3">
    <name type="scientific">Thermoproteus tenax (strain ATCC 35583 / DSM 2078 / JCM 9277 / NBRC 100435 / Kra 1)</name>
    <dbReference type="NCBI Taxonomy" id="768679"/>
    <lineage>
        <taxon>Archaea</taxon>
        <taxon>Thermoproteota</taxon>
        <taxon>Thermoprotei</taxon>
        <taxon>Thermoproteales</taxon>
        <taxon>Thermoproteaceae</taxon>
        <taxon>Thermoproteus</taxon>
    </lineage>
</organism>
<dbReference type="STRING" id="768679.TTX_1273"/>
<name>G4RK12_THETK</name>
<keyword evidence="1" id="KW-0472">Membrane</keyword>
<feature type="transmembrane region" description="Helical" evidence="1">
    <location>
        <begin position="12"/>
        <end position="39"/>
    </location>
</feature>
<reference evidence="2 3" key="1">
    <citation type="journal article" date="2011" name="PLoS ONE">
        <title>The complete genome sequence of Thermoproteus tenax: a physiologically versatile member of the Crenarchaeota.</title>
        <authorList>
            <person name="Siebers B."/>
            <person name="Zaparty M."/>
            <person name="Raddatz G."/>
            <person name="Tjaden B."/>
            <person name="Albers S.V."/>
            <person name="Bell S.D."/>
            <person name="Blombach F."/>
            <person name="Kletzin A."/>
            <person name="Kyrpides N."/>
            <person name="Lanz C."/>
            <person name="Plagens A."/>
            <person name="Rampp M."/>
            <person name="Rosinus A."/>
            <person name="von Jan M."/>
            <person name="Makarova K.S."/>
            <person name="Klenk H.P."/>
            <person name="Schuster S.C."/>
            <person name="Hensel R."/>
        </authorList>
    </citation>
    <scope>NUCLEOTIDE SEQUENCE [LARGE SCALE GENOMIC DNA]</scope>
    <source>
        <strain evidence="3">ATCC 35583 / DSM 2078 / JCM 9277 / NBRC 100435 / Kra 1</strain>
    </source>
</reference>
<dbReference type="AlphaFoldDB" id="G4RK12"/>
<dbReference type="KEGG" id="ttn:TTX_1273"/>
<proteinExistence type="predicted"/>
<evidence type="ECO:0000313" key="3">
    <source>
        <dbReference type="Proteomes" id="UP000002654"/>
    </source>
</evidence>
<dbReference type="EMBL" id="FN869859">
    <property type="protein sequence ID" value="CCC81907.1"/>
    <property type="molecule type" value="Genomic_DNA"/>
</dbReference>